<evidence type="ECO:0000313" key="3">
    <source>
        <dbReference type="EMBL" id="TRM64422.1"/>
    </source>
</evidence>
<dbReference type="OrthoDB" id="3265169at2759"/>
<name>A0A550CHY9_9AGAR</name>
<dbReference type="AlphaFoldDB" id="A0A550CHY9"/>
<gene>
    <name evidence="3" type="ORF">BD626DRAFT_491766</name>
</gene>
<organism evidence="3 4">
    <name type="scientific">Schizophyllum amplum</name>
    <dbReference type="NCBI Taxonomy" id="97359"/>
    <lineage>
        <taxon>Eukaryota</taxon>
        <taxon>Fungi</taxon>
        <taxon>Dikarya</taxon>
        <taxon>Basidiomycota</taxon>
        <taxon>Agaricomycotina</taxon>
        <taxon>Agaricomycetes</taxon>
        <taxon>Agaricomycetidae</taxon>
        <taxon>Agaricales</taxon>
        <taxon>Schizophyllaceae</taxon>
        <taxon>Schizophyllum</taxon>
    </lineage>
</organism>
<comment type="caution">
    <text evidence="3">The sequence shown here is derived from an EMBL/GenBank/DDBJ whole genome shotgun (WGS) entry which is preliminary data.</text>
</comment>
<keyword evidence="4" id="KW-1185">Reference proteome</keyword>
<dbReference type="Proteomes" id="UP000320762">
    <property type="component" value="Unassembled WGS sequence"/>
</dbReference>
<dbReference type="Pfam" id="PF20415">
    <property type="entry name" value="DUF6699"/>
    <property type="match status" value="1"/>
</dbReference>
<protein>
    <recommendedName>
        <fullName evidence="2">DUF6699 domain-containing protein</fullName>
    </recommendedName>
</protein>
<accession>A0A550CHY9</accession>
<dbReference type="EMBL" id="VDMD01000007">
    <property type="protein sequence ID" value="TRM64422.1"/>
    <property type="molecule type" value="Genomic_DNA"/>
</dbReference>
<sequence length="232" mass="24588">MKGRVHPGPQRPANASPLRVCAPSALSVDGLSVHHWGLSSPPSQTQQSCGRLRTPSDPSPPRHSRPLYACVPLPSQVAGVERTVLHPVLSGGYSYDFSLPPPVAVLGTILYETATWPPVPSLAIEISLLPSPIVVLGGSAGRGGEGEASVTVADVLETLYVDLQQAAVGYERRGERVARHVPRGTLIASVGQARSRGDVQPVQRGELLRGRHWFVGLSPSEMGAEVYTLHVA</sequence>
<evidence type="ECO:0000313" key="4">
    <source>
        <dbReference type="Proteomes" id="UP000320762"/>
    </source>
</evidence>
<proteinExistence type="predicted"/>
<feature type="region of interest" description="Disordered" evidence="1">
    <location>
        <begin position="36"/>
        <end position="66"/>
    </location>
</feature>
<dbReference type="InterPro" id="IPR046522">
    <property type="entry name" value="DUF6699"/>
</dbReference>
<dbReference type="STRING" id="97359.A0A550CHY9"/>
<evidence type="ECO:0000259" key="2">
    <source>
        <dbReference type="Pfam" id="PF20415"/>
    </source>
</evidence>
<feature type="domain" description="DUF6699" evidence="2">
    <location>
        <begin position="95"/>
        <end position="221"/>
    </location>
</feature>
<feature type="compositionally biased region" description="Polar residues" evidence="1">
    <location>
        <begin position="40"/>
        <end position="49"/>
    </location>
</feature>
<evidence type="ECO:0000256" key="1">
    <source>
        <dbReference type="SAM" id="MobiDB-lite"/>
    </source>
</evidence>
<reference evidence="3 4" key="1">
    <citation type="journal article" date="2019" name="New Phytol.">
        <title>Comparative genomics reveals unique wood-decay strategies and fruiting body development in the Schizophyllaceae.</title>
        <authorList>
            <person name="Almasi E."/>
            <person name="Sahu N."/>
            <person name="Krizsan K."/>
            <person name="Balint B."/>
            <person name="Kovacs G.M."/>
            <person name="Kiss B."/>
            <person name="Cseklye J."/>
            <person name="Drula E."/>
            <person name="Henrissat B."/>
            <person name="Nagy I."/>
            <person name="Chovatia M."/>
            <person name="Adam C."/>
            <person name="LaButti K."/>
            <person name="Lipzen A."/>
            <person name="Riley R."/>
            <person name="Grigoriev I.V."/>
            <person name="Nagy L.G."/>
        </authorList>
    </citation>
    <scope>NUCLEOTIDE SEQUENCE [LARGE SCALE GENOMIC DNA]</scope>
    <source>
        <strain evidence="3 4">NL-1724</strain>
    </source>
</reference>